<keyword evidence="5" id="KW-0662">Pyridine nucleotide biosynthesis</keyword>
<keyword evidence="17" id="KW-1185">Reference proteome</keyword>
<comment type="pathway">
    <text evidence="2">Cofactor biosynthesis; NAD(+) biosynthesis; deamido-NAD(+) from nicotinate D-ribonucleotide: step 1/1.</text>
</comment>
<dbReference type="STRING" id="1656094.BFC18_15605"/>
<dbReference type="EMBL" id="MDHN01000032">
    <property type="protein sequence ID" value="OFC70003.1"/>
    <property type="molecule type" value="Genomic_DNA"/>
</dbReference>
<evidence type="ECO:0000256" key="11">
    <source>
        <dbReference type="ARBA" id="ARBA00031253"/>
    </source>
</evidence>
<evidence type="ECO:0000256" key="7">
    <source>
        <dbReference type="ARBA" id="ARBA00022695"/>
    </source>
</evidence>
<evidence type="ECO:0000256" key="9">
    <source>
        <dbReference type="ARBA" id="ARBA00022840"/>
    </source>
</evidence>
<evidence type="ECO:0000256" key="3">
    <source>
        <dbReference type="ARBA" id="ARBA00009014"/>
    </source>
</evidence>
<keyword evidence="9" id="KW-0067">ATP-binding</keyword>
<protein>
    <recommendedName>
        <fullName evidence="4">nicotinate-nucleotide adenylyltransferase</fullName>
        <ecNumber evidence="4">2.7.7.18</ecNumber>
    </recommendedName>
    <alternativeName>
        <fullName evidence="13">Deamido-NAD(+) diphosphorylase</fullName>
    </alternativeName>
    <alternativeName>
        <fullName evidence="12">Deamido-NAD(+) pyrophosphorylase</fullName>
    </alternativeName>
    <alternativeName>
        <fullName evidence="11">Nicotinate mononucleotide adenylyltransferase</fullName>
    </alternativeName>
</protein>
<evidence type="ECO:0000256" key="12">
    <source>
        <dbReference type="ARBA" id="ARBA00033140"/>
    </source>
</evidence>
<evidence type="ECO:0000256" key="4">
    <source>
        <dbReference type="ARBA" id="ARBA00012389"/>
    </source>
</evidence>
<dbReference type="Gene3D" id="3.40.50.620">
    <property type="entry name" value="HUPs"/>
    <property type="match status" value="1"/>
</dbReference>
<comment type="similarity">
    <text evidence="3">Belongs to the NadD family.</text>
</comment>
<evidence type="ECO:0000313" key="17">
    <source>
        <dbReference type="Proteomes" id="UP000175691"/>
    </source>
</evidence>
<evidence type="ECO:0000256" key="2">
    <source>
        <dbReference type="ARBA" id="ARBA00005019"/>
    </source>
</evidence>
<sequence length="175" mass="20000">MKTAVFGSAFNPPTRGHLDAIEHVLDHENNFEQVLLIPSYQHAFAKSMIDYNHRVALLQAFVDDIADKRVRAYPVEHLIANDGKPVYTFDVLSHLENTEFGGDQLSFVMGPDNQANWSKFYKAEEIEQRWGVFVVPERKAIRSTLVRDALSTSQPIDHLVTPSVAMYLQEHKLYD</sequence>
<dbReference type="PANTHER" id="PTHR39321:SF3">
    <property type="entry name" value="PHOSPHOPANTETHEINE ADENYLYLTRANSFERASE"/>
    <property type="match status" value="1"/>
</dbReference>
<dbReference type="UniPathway" id="UPA00253">
    <property type="reaction ID" value="UER00332"/>
</dbReference>
<comment type="function">
    <text evidence="1">Catalyzes the reversible adenylation of nicotinate mononucleotide (NaMN) to nicotinic acid adenine dinucleotide (NaAD).</text>
</comment>
<dbReference type="Pfam" id="PF01467">
    <property type="entry name" value="CTP_transf_like"/>
    <property type="match status" value="1"/>
</dbReference>
<dbReference type="CDD" id="cd02165">
    <property type="entry name" value="NMNAT"/>
    <property type="match status" value="1"/>
</dbReference>
<keyword evidence="7" id="KW-0548">Nucleotidyltransferase</keyword>
<dbReference type="PANTHER" id="PTHR39321">
    <property type="entry name" value="NICOTINATE-NUCLEOTIDE ADENYLYLTRANSFERASE-RELATED"/>
    <property type="match status" value="1"/>
</dbReference>
<comment type="caution">
    <text evidence="16">The sequence shown here is derived from an EMBL/GenBank/DDBJ whole genome shotgun (WGS) entry which is preliminary data.</text>
</comment>
<dbReference type="GO" id="GO:0009435">
    <property type="term" value="P:NAD+ biosynthetic process"/>
    <property type="evidence" value="ECO:0007669"/>
    <property type="project" value="UniProtKB-UniPathway"/>
</dbReference>
<evidence type="ECO:0000256" key="6">
    <source>
        <dbReference type="ARBA" id="ARBA00022679"/>
    </source>
</evidence>
<comment type="catalytic activity">
    <reaction evidence="14">
        <text>nicotinate beta-D-ribonucleotide + ATP + H(+) = deamido-NAD(+) + diphosphate</text>
        <dbReference type="Rhea" id="RHEA:22860"/>
        <dbReference type="ChEBI" id="CHEBI:15378"/>
        <dbReference type="ChEBI" id="CHEBI:30616"/>
        <dbReference type="ChEBI" id="CHEBI:33019"/>
        <dbReference type="ChEBI" id="CHEBI:57502"/>
        <dbReference type="ChEBI" id="CHEBI:58437"/>
        <dbReference type="EC" id="2.7.7.18"/>
    </reaction>
</comment>
<dbReference type="Proteomes" id="UP000175691">
    <property type="component" value="Unassembled WGS sequence"/>
</dbReference>
<keyword evidence="8" id="KW-0547">Nucleotide-binding</keyword>
<evidence type="ECO:0000259" key="15">
    <source>
        <dbReference type="Pfam" id="PF01467"/>
    </source>
</evidence>
<dbReference type="AlphaFoldDB" id="A0A1E7Z8Y2"/>
<feature type="domain" description="Cytidyltransferase-like" evidence="15">
    <location>
        <begin position="5"/>
        <end position="148"/>
    </location>
</feature>
<name>A0A1E7Z8Y2_9ALTE</name>
<accession>A0A1E7Z8Y2</accession>
<evidence type="ECO:0000256" key="1">
    <source>
        <dbReference type="ARBA" id="ARBA00002324"/>
    </source>
</evidence>
<keyword evidence="10" id="KW-0520">NAD</keyword>
<gene>
    <name evidence="16" type="ORF">BFC18_15605</name>
</gene>
<dbReference type="OrthoDB" id="5295945at2"/>
<evidence type="ECO:0000256" key="13">
    <source>
        <dbReference type="ARBA" id="ARBA00033353"/>
    </source>
</evidence>
<dbReference type="NCBIfam" id="TIGR00125">
    <property type="entry name" value="cyt_tran_rel"/>
    <property type="match status" value="1"/>
</dbReference>
<dbReference type="GO" id="GO:0005524">
    <property type="term" value="F:ATP binding"/>
    <property type="evidence" value="ECO:0007669"/>
    <property type="project" value="UniProtKB-KW"/>
</dbReference>
<dbReference type="InterPro" id="IPR014729">
    <property type="entry name" value="Rossmann-like_a/b/a_fold"/>
</dbReference>
<dbReference type="InterPro" id="IPR005248">
    <property type="entry name" value="NadD/NMNAT"/>
</dbReference>
<reference evidence="16 17" key="1">
    <citation type="submission" date="2016-08" db="EMBL/GenBank/DDBJ databases">
        <authorList>
            <person name="Seilhamer J.J."/>
        </authorList>
    </citation>
    <scope>NUCLEOTIDE SEQUENCE [LARGE SCALE GENOMIC DNA]</scope>
    <source>
        <strain evidence="16 17">KCTC 42603</strain>
    </source>
</reference>
<dbReference type="InterPro" id="IPR004821">
    <property type="entry name" value="Cyt_trans-like"/>
</dbReference>
<dbReference type="EC" id="2.7.7.18" evidence="4"/>
<evidence type="ECO:0000313" key="16">
    <source>
        <dbReference type="EMBL" id="OFC70003.1"/>
    </source>
</evidence>
<evidence type="ECO:0000256" key="5">
    <source>
        <dbReference type="ARBA" id="ARBA00022642"/>
    </source>
</evidence>
<evidence type="ECO:0000256" key="10">
    <source>
        <dbReference type="ARBA" id="ARBA00023027"/>
    </source>
</evidence>
<dbReference type="GO" id="GO:0004515">
    <property type="term" value="F:nicotinate-nucleotide adenylyltransferase activity"/>
    <property type="evidence" value="ECO:0007669"/>
    <property type="project" value="UniProtKB-EC"/>
</dbReference>
<evidence type="ECO:0000256" key="14">
    <source>
        <dbReference type="ARBA" id="ARBA00048721"/>
    </source>
</evidence>
<keyword evidence="6" id="KW-0808">Transferase</keyword>
<proteinExistence type="inferred from homology"/>
<dbReference type="RefSeq" id="WP_070126251.1">
    <property type="nucleotide sequence ID" value="NZ_MDHN01000032.1"/>
</dbReference>
<evidence type="ECO:0000256" key="8">
    <source>
        <dbReference type="ARBA" id="ARBA00022741"/>
    </source>
</evidence>
<dbReference type="NCBIfam" id="NF006479">
    <property type="entry name" value="PRK08887.1"/>
    <property type="match status" value="1"/>
</dbReference>
<organism evidence="16 17">
    <name type="scientific">Alteromonas confluentis</name>
    <dbReference type="NCBI Taxonomy" id="1656094"/>
    <lineage>
        <taxon>Bacteria</taxon>
        <taxon>Pseudomonadati</taxon>
        <taxon>Pseudomonadota</taxon>
        <taxon>Gammaproteobacteria</taxon>
        <taxon>Alteromonadales</taxon>
        <taxon>Alteromonadaceae</taxon>
        <taxon>Alteromonas/Salinimonas group</taxon>
        <taxon>Alteromonas</taxon>
    </lineage>
</organism>
<dbReference type="SUPFAM" id="SSF52374">
    <property type="entry name" value="Nucleotidylyl transferase"/>
    <property type="match status" value="1"/>
</dbReference>